<dbReference type="RefSeq" id="WP_213591174.1">
    <property type="nucleotide sequence ID" value="NZ_BOSM01000004.1"/>
</dbReference>
<reference evidence="2" key="2">
    <citation type="submission" date="2023-05" db="EMBL/GenBank/DDBJ databases">
        <title>Comparative genomics of Bacillaceae isolates and their secondary metabolite potential.</title>
        <authorList>
            <person name="Song L."/>
            <person name="Nielsen L.J."/>
            <person name="Mohite O."/>
            <person name="Xu X."/>
            <person name="Weber T."/>
            <person name="Kovacs A.T."/>
        </authorList>
    </citation>
    <scope>NUCLEOTIDE SEQUENCE</scope>
    <source>
        <strain evidence="2">B2_4</strain>
    </source>
</reference>
<organism evidence="2 4">
    <name type="scientific">Paenibacillus woosongensis</name>
    <dbReference type="NCBI Taxonomy" id="307580"/>
    <lineage>
        <taxon>Bacteria</taxon>
        <taxon>Bacillati</taxon>
        <taxon>Bacillota</taxon>
        <taxon>Bacilli</taxon>
        <taxon>Bacillales</taxon>
        <taxon>Paenibacillaceae</taxon>
        <taxon>Paenibacillus</taxon>
    </lineage>
</organism>
<accession>A0AA95KTH2</accession>
<gene>
    <name evidence="1" type="ORF">J15TS10_25470</name>
    <name evidence="2" type="ORF">QNH46_22735</name>
</gene>
<dbReference type="AlphaFoldDB" id="A0AA95KTH2"/>
<proteinExistence type="predicted"/>
<dbReference type="KEGG" id="pwn:QNH46_22735"/>
<protein>
    <submittedName>
        <fullName evidence="2">Uncharacterized protein</fullName>
    </submittedName>
</protein>
<reference evidence="1 3" key="1">
    <citation type="submission" date="2021-03" db="EMBL/GenBank/DDBJ databases">
        <title>Antimicrobial resistance genes in bacteria isolated from Japanese honey, and their potential for conferring macrolide and lincosamide resistance in the American foulbrood pathogen Paenibacillus larvae.</title>
        <authorList>
            <person name="Okamoto M."/>
            <person name="Kumagai M."/>
            <person name="Kanamori H."/>
            <person name="Takamatsu D."/>
        </authorList>
    </citation>
    <scope>NUCLEOTIDE SEQUENCE [LARGE SCALE GENOMIC DNA]</scope>
    <source>
        <strain evidence="1 3">J15TS10</strain>
    </source>
</reference>
<name>A0AA95KTH2_9BACL</name>
<evidence type="ECO:0000313" key="1">
    <source>
        <dbReference type="EMBL" id="GIP58733.1"/>
    </source>
</evidence>
<dbReference type="Proteomes" id="UP000681290">
    <property type="component" value="Unassembled WGS sequence"/>
</dbReference>
<dbReference type="EMBL" id="BOSM01000004">
    <property type="protein sequence ID" value="GIP58733.1"/>
    <property type="molecule type" value="Genomic_DNA"/>
</dbReference>
<sequence>MKRTAQLIMDQLLKQSGSTVTLDVRSRFPGGRNVGGKYSIANHNVTMYLEEIKKQCLSLFGSLDVFPQVLSIVFAHELGHAEDASLKELSDLLDATDNELERRRIALRIEENAWDYAKTLIPEEDKSIMQTVIYYSLKSYRDAIAGEIA</sequence>
<evidence type="ECO:0000313" key="4">
    <source>
        <dbReference type="Proteomes" id="UP001177943"/>
    </source>
</evidence>
<evidence type="ECO:0000313" key="3">
    <source>
        <dbReference type="Proteomes" id="UP000681290"/>
    </source>
</evidence>
<dbReference type="EMBL" id="CP126084">
    <property type="protein sequence ID" value="WHX48833.1"/>
    <property type="molecule type" value="Genomic_DNA"/>
</dbReference>
<evidence type="ECO:0000313" key="2">
    <source>
        <dbReference type="EMBL" id="WHX48833.1"/>
    </source>
</evidence>
<keyword evidence="3" id="KW-1185">Reference proteome</keyword>
<dbReference type="Proteomes" id="UP001177943">
    <property type="component" value="Chromosome"/>
</dbReference>